<dbReference type="WBParaSite" id="nRc.2.0.1.t23201-RA">
    <property type="protein sequence ID" value="nRc.2.0.1.t23201-RA"/>
    <property type="gene ID" value="nRc.2.0.1.g23201"/>
</dbReference>
<evidence type="ECO:0000313" key="3">
    <source>
        <dbReference type="WBParaSite" id="nRc.2.0.1.t23201-RA"/>
    </source>
</evidence>
<accession>A0A915JC34</accession>
<name>A0A915JC34_ROMCU</name>
<protein>
    <submittedName>
        <fullName evidence="3">Uncharacterized protein</fullName>
    </submittedName>
</protein>
<evidence type="ECO:0000313" key="2">
    <source>
        <dbReference type="Proteomes" id="UP000887565"/>
    </source>
</evidence>
<proteinExistence type="predicted"/>
<keyword evidence="2" id="KW-1185">Reference proteome</keyword>
<dbReference type="Proteomes" id="UP000887565">
    <property type="component" value="Unplaced"/>
</dbReference>
<organism evidence="2 3">
    <name type="scientific">Romanomermis culicivorax</name>
    <name type="common">Nematode worm</name>
    <dbReference type="NCBI Taxonomy" id="13658"/>
    <lineage>
        <taxon>Eukaryota</taxon>
        <taxon>Metazoa</taxon>
        <taxon>Ecdysozoa</taxon>
        <taxon>Nematoda</taxon>
        <taxon>Enoplea</taxon>
        <taxon>Dorylaimia</taxon>
        <taxon>Mermithida</taxon>
        <taxon>Mermithoidea</taxon>
        <taxon>Mermithidae</taxon>
        <taxon>Romanomermis</taxon>
    </lineage>
</organism>
<evidence type="ECO:0000256" key="1">
    <source>
        <dbReference type="SAM" id="MobiDB-lite"/>
    </source>
</evidence>
<reference evidence="3" key="1">
    <citation type="submission" date="2022-11" db="UniProtKB">
        <authorList>
            <consortium name="WormBaseParasite"/>
        </authorList>
    </citation>
    <scope>IDENTIFICATION</scope>
</reference>
<dbReference type="AlphaFoldDB" id="A0A915JC34"/>
<feature type="region of interest" description="Disordered" evidence="1">
    <location>
        <begin position="24"/>
        <end position="63"/>
    </location>
</feature>
<sequence length="63" mass="6243">MSIKADGARVAIATVIGVVAAARGQGSSERGFTPRSGNCVAINDGQSEGKPVGSSGRGGNKFH</sequence>